<dbReference type="EMBL" id="MU273474">
    <property type="protein sequence ID" value="KAI0036185.1"/>
    <property type="molecule type" value="Genomic_DNA"/>
</dbReference>
<protein>
    <submittedName>
        <fullName evidence="1">Protein disulfide isomerase</fullName>
    </submittedName>
</protein>
<proteinExistence type="predicted"/>
<gene>
    <name evidence="1" type="ORF">K488DRAFT_76112</name>
</gene>
<evidence type="ECO:0000313" key="1">
    <source>
        <dbReference type="EMBL" id="KAI0036185.1"/>
    </source>
</evidence>
<keyword evidence="2" id="KW-1185">Reference proteome</keyword>
<dbReference type="Proteomes" id="UP000814128">
    <property type="component" value="Unassembled WGS sequence"/>
</dbReference>
<keyword evidence="1" id="KW-0413">Isomerase</keyword>
<reference evidence="1" key="1">
    <citation type="submission" date="2021-02" db="EMBL/GenBank/DDBJ databases">
        <authorList>
            <consortium name="DOE Joint Genome Institute"/>
            <person name="Ahrendt S."/>
            <person name="Looney B.P."/>
            <person name="Miyauchi S."/>
            <person name="Morin E."/>
            <person name="Drula E."/>
            <person name="Courty P.E."/>
            <person name="Chicoki N."/>
            <person name="Fauchery L."/>
            <person name="Kohler A."/>
            <person name="Kuo A."/>
            <person name="Labutti K."/>
            <person name="Pangilinan J."/>
            <person name="Lipzen A."/>
            <person name="Riley R."/>
            <person name="Andreopoulos W."/>
            <person name="He G."/>
            <person name="Johnson J."/>
            <person name="Barry K.W."/>
            <person name="Grigoriev I.V."/>
            <person name="Nagy L."/>
            <person name="Hibbett D."/>
            <person name="Henrissat B."/>
            <person name="Matheny P.B."/>
            <person name="Labbe J."/>
            <person name="Martin F."/>
        </authorList>
    </citation>
    <scope>NUCLEOTIDE SEQUENCE</scope>
    <source>
        <strain evidence="1">EC-137</strain>
    </source>
</reference>
<accession>A0ACB8QX36</accession>
<comment type="caution">
    <text evidence="1">The sequence shown here is derived from an EMBL/GenBank/DDBJ whole genome shotgun (WGS) entry which is preliminary data.</text>
</comment>
<reference evidence="1" key="2">
    <citation type="journal article" date="2022" name="New Phytol.">
        <title>Evolutionary transition to the ectomycorrhizal habit in the genomes of a hyperdiverse lineage of mushroom-forming fungi.</title>
        <authorList>
            <person name="Looney B."/>
            <person name="Miyauchi S."/>
            <person name="Morin E."/>
            <person name="Drula E."/>
            <person name="Courty P.E."/>
            <person name="Kohler A."/>
            <person name="Kuo A."/>
            <person name="LaButti K."/>
            <person name="Pangilinan J."/>
            <person name="Lipzen A."/>
            <person name="Riley R."/>
            <person name="Andreopoulos W."/>
            <person name="He G."/>
            <person name="Johnson J."/>
            <person name="Nolan M."/>
            <person name="Tritt A."/>
            <person name="Barry K.W."/>
            <person name="Grigoriev I.V."/>
            <person name="Nagy L.G."/>
            <person name="Hibbett D."/>
            <person name="Henrissat B."/>
            <person name="Matheny P.B."/>
            <person name="Labbe J."/>
            <person name="Martin F.M."/>
        </authorList>
    </citation>
    <scope>NUCLEOTIDE SEQUENCE</scope>
    <source>
        <strain evidence="1">EC-137</strain>
    </source>
</reference>
<name>A0ACB8QX36_9AGAM</name>
<evidence type="ECO:0000313" key="2">
    <source>
        <dbReference type="Proteomes" id="UP000814128"/>
    </source>
</evidence>
<sequence>MLAASLLAAILAPALVNAGLFPKDSLVKHITAKEFPKAMKENVTSVVAFVAPWCGHCKAMAPELSKAALGLYPLIPVYAVDCDDAQNRPLCAREGVQGFPTIKMFPRGKTMPPLVFDGPQRTASTFWYWVTRRVPHKNKKLYQTDEIQPWVDEMKDRDAILLLTNDKSVPLLWQVLANKYRDQFAFASHRDRKGKAATQLGYEVGGKKDSKLLVYAKGSTTPFRFEGVLKLDSLSKFLDSIIDGTADLTVANEAAKQEQETFELSPEEEDIQARQEAQRIALAHGGFSELIDFEEAVKKYGKDFHGAHGYAGVMGDIPAKKKPTADAEGEKKARKEDPIHKILKAQAEREAREAQKKDMPKTGDAGQTILEARGEATHAPTGAAAAETQVPTPGVVVEEPTDEGPTDGAAGTEKGADDTGTEPEEVHKAEPAPVEPVEEHIHDEL</sequence>
<organism evidence="1 2">
    <name type="scientific">Vararia minispora EC-137</name>
    <dbReference type="NCBI Taxonomy" id="1314806"/>
    <lineage>
        <taxon>Eukaryota</taxon>
        <taxon>Fungi</taxon>
        <taxon>Dikarya</taxon>
        <taxon>Basidiomycota</taxon>
        <taxon>Agaricomycotina</taxon>
        <taxon>Agaricomycetes</taxon>
        <taxon>Russulales</taxon>
        <taxon>Lachnocladiaceae</taxon>
        <taxon>Vararia</taxon>
    </lineage>
</organism>